<accession>A0A443Q2I4</accession>
<evidence type="ECO:0000256" key="4">
    <source>
        <dbReference type="ARBA" id="ARBA00022840"/>
    </source>
</evidence>
<protein>
    <submittedName>
        <fullName evidence="5">Long chain aycl-CoA synthetase 9</fullName>
    </submittedName>
</protein>
<keyword evidence="2" id="KW-0436">Ligase</keyword>
<keyword evidence="6" id="KW-1185">Reference proteome</keyword>
<keyword evidence="3" id="KW-0547">Nucleotide-binding</keyword>
<dbReference type="OrthoDB" id="1700726at2759"/>
<dbReference type="InterPro" id="IPR042099">
    <property type="entry name" value="ANL_N_sf"/>
</dbReference>
<reference evidence="5 6" key="1">
    <citation type="journal article" date="2019" name="Nat. Plants">
        <title>Stout camphor tree genome fills gaps in understanding of flowering plant genome evolution.</title>
        <authorList>
            <person name="Chaw S.M."/>
            <person name="Liu Y.C."/>
            <person name="Wu Y.W."/>
            <person name="Wang H.Y."/>
            <person name="Lin C.I."/>
            <person name="Wu C.S."/>
            <person name="Ke H.M."/>
            <person name="Chang L.Y."/>
            <person name="Hsu C.Y."/>
            <person name="Yang H.T."/>
            <person name="Sudianto E."/>
            <person name="Hsu M.H."/>
            <person name="Wu K.P."/>
            <person name="Wang L.N."/>
            <person name="Leebens-Mack J.H."/>
            <person name="Tsai I.J."/>
        </authorList>
    </citation>
    <scope>NUCLEOTIDE SEQUENCE [LARGE SCALE GENOMIC DNA]</scope>
    <source>
        <strain evidence="6">cv. Chaw 1501</strain>
        <tissue evidence="5">Young leaves</tissue>
    </source>
</reference>
<evidence type="ECO:0000313" key="5">
    <source>
        <dbReference type="EMBL" id="RWR97234.1"/>
    </source>
</evidence>
<dbReference type="STRING" id="337451.A0A443Q2I4"/>
<dbReference type="SUPFAM" id="SSF56801">
    <property type="entry name" value="Acetyl-CoA synthetase-like"/>
    <property type="match status" value="1"/>
</dbReference>
<name>A0A443Q2I4_9MAGN</name>
<sequence>MPRGEIVIGGPNVTLGYFKNEEKTNEVYKVDERGMQWFYTGDIGRFHSDGCLEIIDRKKDIVKLQHGEYVSLGKVEAALIVSPYVDNIMLHADPFHNYCVALVVPSQHAVEDWATKRGIAFTNFSDLCQKEEPVKEVHGSLVKAARDARLEKFEVPAKIKLLPDPWTPEVGLVTAALKLKRETIRKAFAEDLAQLYA</sequence>
<dbReference type="Gene3D" id="3.40.50.12780">
    <property type="entry name" value="N-terminal domain of ligase-like"/>
    <property type="match status" value="1"/>
</dbReference>
<dbReference type="GO" id="GO:0005524">
    <property type="term" value="F:ATP binding"/>
    <property type="evidence" value="ECO:0007669"/>
    <property type="project" value="UniProtKB-KW"/>
</dbReference>
<dbReference type="GO" id="GO:0005783">
    <property type="term" value="C:endoplasmic reticulum"/>
    <property type="evidence" value="ECO:0007669"/>
    <property type="project" value="TreeGrafter"/>
</dbReference>
<dbReference type="PANTHER" id="PTHR43272">
    <property type="entry name" value="LONG-CHAIN-FATTY-ACID--COA LIGASE"/>
    <property type="match status" value="1"/>
</dbReference>
<dbReference type="GO" id="GO:0016020">
    <property type="term" value="C:membrane"/>
    <property type="evidence" value="ECO:0007669"/>
    <property type="project" value="TreeGrafter"/>
</dbReference>
<evidence type="ECO:0000256" key="2">
    <source>
        <dbReference type="ARBA" id="ARBA00022598"/>
    </source>
</evidence>
<comment type="similarity">
    <text evidence="1">Belongs to the ATP-dependent AMP-binding enzyme family.</text>
</comment>
<dbReference type="PANTHER" id="PTHR43272:SF83">
    <property type="entry name" value="ACYL-COA SYNTHETASE LONG-CHAIN, ISOFORM J"/>
    <property type="match status" value="1"/>
</dbReference>
<evidence type="ECO:0000256" key="1">
    <source>
        <dbReference type="ARBA" id="ARBA00006432"/>
    </source>
</evidence>
<dbReference type="EMBL" id="QPKB01000012">
    <property type="protein sequence ID" value="RWR97234.1"/>
    <property type="molecule type" value="Genomic_DNA"/>
</dbReference>
<evidence type="ECO:0000256" key="3">
    <source>
        <dbReference type="ARBA" id="ARBA00022741"/>
    </source>
</evidence>
<comment type="caution">
    <text evidence="5">The sequence shown here is derived from an EMBL/GenBank/DDBJ whole genome shotgun (WGS) entry which is preliminary data.</text>
</comment>
<dbReference type="AlphaFoldDB" id="A0A443Q2I4"/>
<organism evidence="5 6">
    <name type="scientific">Cinnamomum micranthum f. kanehirae</name>
    <dbReference type="NCBI Taxonomy" id="337451"/>
    <lineage>
        <taxon>Eukaryota</taxon>
        <taxon>Viridiplantae</taxon>
        <taxon>Streptophyta</taxon>
        <taxon>Embryophyta</taxon>
        <taxon>Tracheophyta</taxon>
        <taxon>Spermatophyta</taxon>
        <taxon>Magnoliopsida</taxon>
        <taxon>Magnoliidae</taxon>
        <taxon>Laurales</taxon>
        <taxon>Lauraceae</taxon>
        <taxon>Cinnamomum</taxon>
    </lineage>
</organism>
<dbReference type="GO" id="GO:0004467">
    <property type="term" value="F:long-chain fatty acid-CoA ligase activity"/>
    <property type="evidence" value="ECO:0007669"/>
    <property type="project" value="TreeGrafter"/>
</dbReference>
<keyword evidence="4" id="KW-0067">ATP-binding</keyword>
<proteinExistence type="inferred from homology"/>
<evidence type="ECO:0000313" key="6">
    <source>
        <dbReference type="Proteomes" id="UP000283530"/>
    </source>
</evidence>
<gene>
    <name evidence="5" type="ORF">CKAN_02665600</name>
</gene>
<dbReference type="Proteomes" id="UP000283530">
    <property type="component" value="Unassembled WGS sequence"/>
</dbReference>